<dbReference type="Proteomes" id="UP000244197">
    <property type="component" value="Unassembled WGS sequence"/>
</dbReference>
<name>A0A2T5EDD2_VIBSP</name>
<reference evidence="1 2" key="1">
    <citation type="submission" date="2017-11" db="EMBL/GenBank/DDBJ databases">
        <title>Population delineation of vibrios coincides with oyster pathogenicity.</title>
        <authorList>
            <person name="Bruto M."/>
            <person name="Labreuche Y."/>
            <person name="James A."/>
            <person name="Piel D."/>
            <person name="Chenivesse S."/>
            <person name="Petton B."/>
            <person name="Polz M.F."/>
            <person name="Le Roux F."/>
        </authorList>
    </citation>
    <scope>NUCLEOTIDE SEQUENCE [LARGE SCALE GENOMIC DNA]</scope>
    <source>
        <strain evidence="1 2">FF_144</strain>
    </source>
</reference>
<dbReference type="EMBL" id="PIFK01000121">
    <property type="protein sequence ID" value="PTP17354.1"/>
    <property type="molecule type" value="Genomic_DNA"/>
</dbReference>
<evidence type="ECO:0000313" key="2">
    <source>
        <dbReference type="Proteomes" id="UP000244197"/>
    </source>
</evidence>
<comment type="caution">
    <text evidence="1">The sequence shown here is derived from an EMBL/GenBank/DDBJ whole genome shotgun (WGS) entry which is preliminary data.</text>
</comment>
<dbReference type="AlphaFoldDB" id="A0A2T5EDD2"/>
<organism evidence="1 2">
    <name type="scientific">Vibrio splendidus</name>
    <dbReference type="NCBI Taxonomy" id="29497"/>
    <lineage>
        <taxon>Bacteria</taxon>
        <taxon>Pseudomonadati</taxon>
        <taxon>Pseudomonadota</taxon>
        <taxon>Gammaproteobacteria</taxon>
        <taxon>Vibrionales</taxon>
        <taxon>Vibrionaceae</taxon>
        <taxon>Vibrio</taxon>
    </lineage>
</organism>
<protein>
    <submittedName>
        <fullName evidence="1">Uncharacterized protein</fullName>
    </submittedName>
</protein>
<proteinExistence type="predicted"/>
<evidence type="ECO:0000313" key="1">
    <source>
        <dbReference type="EMBL" id="PTP17354.1"/>
    </source>
</evidence>
<gene>
    <name evidence="1" type="ORF">CWO07_25790</name>
</gene>
<sequence>MRTKLRVRTRSTSVIVHETESVERFCDPVSHVTFDIRRLTAREKREHFIVILADYDKSNIRIKPVAEVYFSAEKPRFMVDIKNQYPDLNDRASFIKEKIINSVSCYEKAYAQNFSTAVF</sequence>
<accession>A0A2T5EDD2</accession>